<dbReference type="Proteomes" id="UP001596540">
    <property type="component" value="Unassembled WGS sequence"/>
</dbReference>
<evidence type="ECO:0000313" key="5">
    <source>
        <dbReference type="Proteomes" id="UP001596540"/>
    </source>
</evidence>
<dbReference type="Pfam" id="PF00011">
    <property type="entry name" value="HSP20"/>
    <property type="match status" value="1"/>
</dbReference>
<dbReference type="EMBL" id="JBHTBH010000001">
    <property type="protein sequence ID" value="MFC7326835.1"/>
    <property type="molecule type" value="Genomic_DNA"/>
</dbReference>
<organism evidence="4 5">
    <name type="scientific">Marinactinospora rubrisoli</name>
    <dbReference type="NCBI Taxonomy" id="2715399"/>
    <lineage>
        <taxon>Bacteria</taxon>
        <taxon>Bacillati</taxon>
        <taxon>Actinomycetota</taxon>
        <taxon>Actinomycetes</taxon>
        <taxon>Streptosporangiales</taxon>
        <taxon>Nocardiopsidaceae</taxon>
        <taxon>Marinactinospora</taxon>
    </lineage>
</organism>
<evidence type="ECO:0000256" key="1">
    <source>
        <dbReference type="PROSITE-ProRule" id="PRU00285"/>
    </source>
</evidence>
<dbReference type="PROSITE" id="PS01031">
    <property type="entry name" value="SHSP"/>
    <property type="match status" value="1"/>
</dbReference>
<reference evidence="5" key="1">
    <citation type="journal article" date="2019" name="Int. J. Syst. Evol. Microbiol.">
        <title>The Global Catalogue of Microorganisms (GCM) 10K type strain sequencing project: providing services to taxonomists for standard genome sequencing and annotation.</title>
        <authorList>
            <consortium name="The Broad Institute Genomics Platform"/>
            <consortium name="The Broad Institute Genome Sequencing Center for Infectious Disease"/>
            <person name="Wu L."/>
            <person name="Ma J."/>
        </authorList>
    </citation>
    <scope>NUCLEOTIDE SEQUENCE [LARGE SCALE GENOMIC DNA]</scope>
    <source>
        <strain evidence="5">CGMCC 4.7382</strain>
    </source>
</reference>
<dbReference type="InterPro" id="IPR031107">
    <property type="entry name" value="Small_HSP"/>
</dbReference>
<comment type="similarity">
    <text evidence="1 2">Belongs to the small heat shock protein (HSP20) family.</text>
</comment>
<evidence type="ECO:0000256" key="2">
    <source>
        <dbReference type="RuleBase" id="RU003616"/>
    </source>
</evidence>
<protein>
    <submittedName>
        <fullName evidence="4">Hsp20/alpha crystallin family protein</fullName>
    </submittedName>
</protein>
<evidence type="ECO:0000313" key="4">
    <source>
        <dbReference type="EMBL" id="MFC7326835.1"/>
    </source>
</evidence>
<proteinExistence type="inferred from homology"/>
<keyword evidence="5" id="KW-1185">Reference proteome</keyword>
<dbReference type="RefSeq" id="WP_379868765.1">
    <property type="nucleotide sequence ID" value="NZ_JBHTBH010000001.1"/>
</dbReference>
<evidence type="ECO:0000259" key="3">
    <source>
        <dbReference type="PROSITE" id="PS01031"/>
    </source>
</evidence>
<dbReference type="CDD" id="cd06464">
    <property type="entry name" value="ACD_sHsps-like"/>
    <property type="match status" value="1"/>
</dbReference>
<accession>A0ABW2KCT4</accession>
<comment type="caution">
    <text evidence="4">The sequence shown here is derived from an EMBL/GenBank/DDBJ whole genome shotgun (WGS) entry which is preliminary data.</text>
</comment>
<gene>
    <name evidence="4" type="ORF">ACFQRF_03685</name>
</gene>
<name>A0ABW2KCT4_9ACTN</name>
<dbReference type="PANTHER" id="PTHR11527">
    <property type="entry name" value="HEAT-SHOCK PROTEIN 20 FAMILY MEMBER"/>
    <property type="match status" value="1"/>
</dbReference>
<dbReference type="SUPFAM" id="SSF49764">
    <property type="entry name" value="HSP20-like chaperones"/>
    <property type="match status" value="1"/>
</dbReference>
<feature type="domain" description="SHSP" evidence="3">
    <location>
        <begin position="39"/>
        <end position="154"/>
    </location>
</feature>
<dbReference type="InterPro" id="IPR008978">
    <property type="entry name" value="HSP20-like_chaperone"/>
</dbReference>
<dbReference type="Gene3D" id="2.60.40.790">
    <property type="match status" value="1"/>
</dbReference>
<dbReference type="InterPro" id="IPR002068">
    <property type="entry name" value="A-crystallin/Hsp20_dom"/>
</dbReference>
<sequence>MVLPVRRTRAVPAQWTPFSEFEDLYDRMGRLLDVAFGESARPDVWTPFADVSENEDGYVVEAEVPGLRKDDIDIRLDGNELIISGEVRESGEQAEKARRLRHSTRRYGRFEYRTMLPHDIDPERVSARLDNGVLSVSVARSERAKPRQISITAE</sequence>